<gene>
    <name evidence="2" type="ORF">DY000_02020303</name>
</gene>
<comment type="caution">
    <text evidence="2">The sequence shown here is derived from an EMBL/GenBank/DDBJ whole genome shotgun (WGS) entry which is preliminary data.</text>
</comment>
<evidence type="ECO:0000313" key="3">
    <source>
        <dbReference type="Proteomes" id="UP000266723"/>
    </source>
</evidence>
<name>A0ABQ7EIX3_BRACR</name>
<accession>A0ABQ7EIX3</accession>
<dbReference type="Proteomes" id="UP000266723">
    <property type="component" value="Unassembled WGS sequence"/>
</dbReference>
<sequence length="261" mass="29726">MRYMPTSTRSNKETQLLFSLDPASLERSIRKEARSSSIDNTTCSSIDFCQPPSTQTLVPSTDTILAHHNQPKTLIFRRPTSSIRHRSILQSEHRSILSRETCGEGREAARRRFRSRKSDEFQWITLVSIDAKPRTSLDRGHPKSIDVLSCTSLDNTYGINRILQSCEDHDSRGVRSKTSIDILTPPALSTPKPKPSENPPETVRTPSDDGVDPMEVDRVPKGRTLRKRKEKVVKHLKRRANEKEKESFQKRVFGIPLEAVR</sequence>
<dbReference type="EMBL" id="QGKV02000299">
    <property type="protein sequence ID" value="KAF3596184.1"/>
    <property type="molecule type" value="Genomic_DNA"/>
</dbReference>
<proteinExistence type="predicted"/>
<protein>
    <submittedName>
        <fullName evidence="2">Uncharacterized protein</fullName>
    </submittedName>
</protein>
<feature type="compositionally biased region" description="Basic residues" evidence="1">
    <location>
        <begin position="221"/>
        <end position="238"/>
    </location>
</feature>
<keyword evidence="3" id="KW-1185">Reference proteome</keyword>
<evidence type="ECO:0000256" key="1">
    <source>
        <dbReference type="SAM" id="MobiDB-lite"/>
    </source>
</evidence>
<evidence type="ECO:0000313" key="2">
    <source>
        <dbReference type="EMBL" id="KAF3596184.1"/>
    </source>
</evidence>
<feature type="region of interest" description="Disordered" evidence="1">
    <location>
        <begin position="168"/>
        <end position="247"/>
    </location>
</feature>
<organism evidence="2 3">
    <name type="scientific">Brassica cretica</name>
    <name type="common">Mustard</name>
    <dbReference type="NCBI Taxonomy" id="69181"/>
    <lineage>
        <taxon>Eukaryota</taxon>
        <taxon>Viridiplantae</taxon>
        <taxon>Streptophyta</taxon>
        <taxon>Embryophyta</taxon>
        <taxon>Tracheophyta</taxon>
        <taxon>Spermatophyta</taxon>
        <taxon>Magnoliopsida</taxon>
        <taxon>eudicotyledons</taxon>
        <taxon>Gunneridae</taxon>
        <taxon>Pentapetalae</taxon>
        <taxon>rosids</taxon>
        <taxon>malvids</taxon>
        <taxon>Brassicales</taxon>
        <taxon>Brassicaceae</taxon>
        <taxon>Brassiceae</taxon>
        <taxon>Brassica</taxon>
    </lineage>
</organism>
<reference evidence="2 3" key="1">
    <citation type="journal article" date="2020" name="BMC Genomics">
        <title>Intraspecific diversification of the crop wild relative Brassica cretica Lam. using demographic model selection.</title>
        <authorList>
            <person name="Kioukis A."/>
            <person name="Michalopoulou V.A."/>
            <person name="Briers L."/>
            <person name="Pirintsos S."/>
            <person name="Studholme D.J."/>
            <person name="Pavlidis P."/>
            <person name="Sarris P.F."/>
        </authorList>
    </citation>
    <scope>NUCLEOTIDE SEQUENCE [LARGE SCALE GENOMIC DNA]</scope>
    <source>
        <strain evidence="3">cv. PFS-1207/04</strain>
    </source>
</reference>